<feature type="region of interest" description="Disordered" evidence="1">
    <location>
        <begin position="526"/>
        <end position="545"/>
    </location>
</feature>
<feature type="region of interest" description="Disordered" evidence="1">
    <location>
        <begin position="330"/>
        <end position="413"/>
    </location>
</feature>
<accession>A0A0D7AV47</accession>
<gene>
    <name evidence="2" type="ORF">CYLTODRAFT_460090</name>
</gene>
<evidence type="ECO:0000313" key="3">
    <source>
        <dbReference type="Proteomes" id="UP000054007"/>
    </source>
</evidence>
<evidence type="ECO:0000313" key="2">
    <source>
        <dbReference type="EMBL" id="KIY61166.1"/>
    </source>
</evidence>
<dbReference type="Proteomes" id="UP000054007">
    <property type="component" value="Unassembled WGS sequence"/>
</dbReference>
<keyword evidence="3" id="KW-1185">Reference proteome</keyword>
<dbReference type="OrthoDB" id="2634326at2759"/>
<proteinExistence type="predicted"/>
<dbReference type="AlphaFoldDB" id="A0A0D7AV47"/>
<evidence type="ECO:0000256" key="1">
    <source>
        <dbReference type="SAM" id="MobiDB-lite"/>
    </source>
</evidence>
<name>A0A0D7AV47_9AGAR</name>
<sequence length="751" mass="83944">MSTMFESSPPQWQGADEQYPEGRLGARFGPLVVSTPNATVMYAPLYDQDVALRMREGCHFGIHDPFSHPQPHHGPTRHLMCVPAPTDVGKNAILFFNIQAHVDWEPRYGDGAVTGLGRVRQELVDALVERGTQLSDEADLFVNDVAAGKIPGVASEVPSARISKYRWYLKFYLRAVAQEGSFDDCELRWSNARRIQLEICAYIKYFRVYCSLFHELPLIPRPTDTTLMGCITNNYVVAAEVYSVGLPVWFVYKAIGSRRSHFRRFLSEQETQNLLQASSIPPRPVQMGEAAPNHHFLSLRRHPHALLLWQGKADDVRRFAVMTEVCRGEKQAVASHTPPAGPNPPSSSTPTFTPLTTVTPAPPPVQRSTSKRTRVDSTGGPSKKAKTRPDGGSSTASGSPNAAARSRFDEPLDQRQVLPAPIQPLLRALQTVKQELNLHPNARPTMANLPGLKPHYSGFVVPDGSQIASMSVVSTQAGALVNSVRFQPLWHYRARSIMSPIYSVELVKAQVWRSAIGLDVIGHSTTTQDTKSTTRKRQGPTAQEKREAALDTLNQTMEASGIRMSLKSGDLRNSRAVWRGTAIEYNTSLPSLYICRCILWELYELNFRAELILADYFLYDWDKEAQKPASEEISPGERRVLLCEWMEYWQGDVVPDASVFCAAPNGFASPNREEHVRATLCLLKVMAGWTGIGELPANLEAEGRRVEAEIRQATDAEINRWEEAVWCHYIRVYFKVFGRPPTTPRTMPARD</sequence>
<protein>
    <submittedName>
        <fullName evidence="2">Uncharacterized protein</fullName>
    </submittedName>
</protein>
<dbReference type="EMBL" id="KN881028">
    <property type="protein sequence ID" value="KIY61166.1"/>
    <property type="molecule type" value="Genomic_DNA"/>
</dbReference>
<organism evidence="2 3">
    <name type="scientific">Cylindrobasidium torrendii FP15055 ss-10</name>
    <dbReference type="NCBI Taxonomy" id="1314674"/>
    <lineage>
        <taxon>Eukaryota</taxon>
        <taxon>Fungi</taxon>
        <taxon>Dikarya</taxon>
        <taxon>Basidiomycota</taxon>
        <taxon>Agaricomycotina</taxon>
        <taxon>Agaricomycetes</taxon>
        <taxon>Agaricomycetidae</taxon>
        <taxon>Agaricales</taxon>
        <taxon>Marasmiineae</taxon>
        <taxon>Physalacriaceae</taxon>
        <taxon>Cylindrobasidium</taxon>
    </lineage>
</organism>
<feature type="compositionally biased region" description="Low complexity" evidence="1">
    <location>
        <begin position="348"/>
        <end position="359"/>
    </location>
</feature>
<reference evidence="2 3" key="1">
    <citation type="journal article" date="2015" name="Fungal Genet. Biol.">
        <title>Evolution of novel wood decay mechanisms in Agaricales revealed by the genome sequences of Fistulina hepatica and Cylindrobasidium torrendii.</title>
        <authorList>
            <person name="Floudas D."/>
            <person name="Held B.W."/>
            <person name="Riley R."/>
            <person name="Nagy L.G."/>
            <person name="Koehler G."/>
            <person name="Ransdell A.S."/>
            <person name="Younus H."/>
            <person name="Chow J."/>
            <person name="Chiniquy J."/>
            <person name="Lipzen A."/>
            <person name="Tritt A."/>
            <person name="Sun H."/>
            <person name="Haridas S."/>
            <person name="LaButti K."/>
            <person name="Ohm R.A."/>
            <person name="Kues U."/>
            <person name="Blanchette R.A."/>
            <person name="Grigoriev I.V."/>
            <person name="Minto R.E."/>
            <person name="Hibbett D.S."/>
        </authorList>
    </citation>
    <scope>NUCLEOTIDE SEQUENCE [LARGE SCALE GENOMIC DNA]</scope>
    <source>
        <strain evidence="2 3">FP15055 ss-10</strain>
    </source>
</reference>